<evidence type="ECO:0000256" key="1">
    <source>
        <dbReference type="ARBA" id="ARBA00022801"/>
    </source>
</evidence>
<dbReference type="GO" id="GO:0016787">
    <property type="term" value="F:hydrolase activity"/>
    <property type="evidence" value="ECO:0007669"/>
    <property type="project" value="UniProtKB-KW"/>
</dbReference>
<evidence type="ECO:0000313" key="3">
    <source>
        <dbReference type="EMBL" id="GAF49479.1"/>
    </source>
</evidence>
<sequence>MTEATRGLDPEVQNIIDGFAQAFPKGFAAAGVERVREFGRQGDAQIPTGPAMHSVEDADVPGVGGSSIPIRVYKPTSRGVLPVLIYLHGGGWCVGSINGGVDYLCRSIAAAADIAVISVDYRLAPEHKAPAAVEDAMAVLDFVRASPPSEGLDSARMAIGGDSAGANISAAVTHLDRDRGERLAAQILLYPATEYAVDRPSWVDNANAPILTAADTLWFWDQYTATPDDRRDPRVVPALSKSFKDLPPGVILVAEFDPLRDDGLHYAELLRSGGTEVRTQRYERACHGFMTMPGLRDQVHGVEIVASFLRDALAPV</sequence>
<gene>
    <name evidence="3" type="ORF">RW1_087_00060</name>
</gene>
<keyword evidence="4" id="KW-1185">Reference proteome</keyword>
<protein>
    <submittedName>
        <fullName evidence="3">Putative esterase</fullName>
    </submittedName>
</protein>
<reference evidence="3 4" key="1">
    <citation type="submission" date="2014-02" db="EMBL/GenBank/DDBJ databases">
        <title>Whole genome shotgun sequence of Rhodococcus wratislaviensis NBRC 100605.</title>
        <authorList>
            <person name="Hosoyama A."/>
            <person name="Tsuchikane K."/>
            <person name="Yoshida I."/>
            <person name="Ohji S."/>
            <person name="Ichikawa N."/>
            <person name="Yamazoe A."/>
            <person name="Fujita N."/>
        </authorList>
    </citation>
    <scope>NUCLEOTIDE SEQUENCE [LARGE SCALE GENOMIC DNA]</scope>
    <source>
        <strain evidence="3 4">NBRC 100605</strain>
    </source>
</reference>
<dbReference type="Proteomes" id="UP000019491">
    <property type="component" value="Unassembled WGS sequence"/>
</dbReference>
<dbReference type="InterPro" id="IPR029058">
    <property type="entry name" value="AB_hydrolase_fold"/>
</dbReference>
<evidence type="ECO:0000259" key="2">
    <source>
        <dbReference type="Pfam" id="PF07859"/>
    </source>
</evidence>
<feature type="domain" description="Alpha/beta hydrolase fold-3" evidence="2">
    <location>
        <begin position="84"/>
        <end position="290"/>
    </location>
</feature>
<dbReference type="SUPFAM" id="SSF53474">
    <property type="entry name" value="alpha/beta-Hydrolases"/>
    <property type="match status" value="1"/>
</dbReference>
<name>X0Q0F5_RHOWR</name>
<dbReference type="EMBL" id="BAWF01000087">
    <property type="protein sequence ID" value="GAF49479.1"/>
    <property type="molecule type" value="Genomic_DNA"/>
</dbReference>
<dbReference type="PANTHER" id="PTHR48081">
    <property type="entry name" value="AB HYDROLASE SUPERFAMILY PROTEIN C4A8.06C"/>
    <property type="match status" value="1"/>
</dbReference>
<dbReference type="AlphaFoldDB" id="X0Q0F5"/>
<keyword evidence="1" id="KW-0378">Hydrolase</keyword>
<dbReference type="Pfam" id="PF07859">
    <property type="entry name" value="Abhydrolase_3"/>
    <property type="match status" value="1"/>
</dbReference>
<comment type="caution">
    <text evidence="3">The sequence shown here is derived from an EMBL/GenBank/DDBJ whole genome shotgun (WGS) entry which is preliminary data.</text>
</comment>
<accession>X0Q0F5</accession>
<dbReference type="Gene3D" id="3.40.50.1820">
    <property type="entry name" value="alpha/beta hydrolase"/>
    <property type="match status" value="1"/>
</dbReference>
<evidence type="ECO:0000313" key="4">
    <source>
        <dbReference type="Proteomes" id="UP000019491"/>
    </source>
</evidence>
<proteinExistence type="predicted"/>
<dbReference type="PANTHER" id="PTHR48081:SF8">
    <property type="entry name" value="ALPHA_BETA HYDROLASE FOLD-3 DOMAIN-CONTAINING PROTEIN-RELATED"/>
    <property type="match status" value="1"/>
</dbReference>
<dbReference type="InterPro" id="IPR050300">
    <property type="entry name" value="GDXG_lipolytic_enzyme"/>
</dbReference>
<dbReference type="InterPro" id="IPR013094">
    <property type="entry name" value="AB_hydrolase_3"/>
</dbReference>
<organism evidence="3 4">
    <name type="scientific">Rhodococcus wratislaviensis NBRC 100605</name>
    <dbReference type="NCBI Taxonomy" id="1219028"/>
    <lineage>
        <taxon>Bacteria</taxon>
        <taxon>Bacillati</taxon>
        <taxon>Actinomycetota</taxon>
        <taxon>Actinomycetes</taxon>
        <taxon>Mycobacteriales</taxon>
        <taxon>Nocardiaceae</taxon>
        <taxon>Rhodococcus</taxon>
    </lineage>
</organism>
<dbReference type="OrthoDB" id="3181909at2"/>
<dbReference type="RefSeq" id="WP_037241270.1">
    <property type="nucleotide sequence ID" value="NZ_BAWF01000087.1"/>
</dbReference>